<reference evidence="2 3" key="1">
    <citation type="submission" date="2018-04" db="EMBL/GenBank/DDBJ databases">
        <title>Chryseobacterium oncorhynchi 701B-08T from rainbow trout, and Chryseobacterium viscerum 687B-08T from diseased fish.</title>
        <authorList>
            <person name="Jeong J.-J."/>
            <person name="Lee Y.J."/>
            <person name="Pathiraja D."/>
            <person name="Park B."/>
            <person name="Choi I.-G."/>
            <person name="Kim K.D."/>
        </authorList>
    </citation>
    <scope>NUCLEOTIDE SEQUENCE [LARGE SCALE GENOMIC DNA]</scope>
    <source>
        <strain evidence="2 3">687B-08</strain>
    </source>
</reference>
<organism evidence="2 3">
    <name type="scientific">Chryseobacterium viscerum</name>
    <dbReference type="NCBI Taxonomy" id="1037377"/>
    <lineage>
        <taxon>Bacteria</taxon>
        <taxon>Pseudomonadati</taxon>
        <taxon>Bacteroidota</taxon>
        <taxon>Flavobacteriia</taxon>
        <taxon>Flavobacteriales</taxon>
        <taxon>Weeksellaceae</taxon>
        <taxon>Chryseobacterium group</taxon>
        <taxon>Chryseobacterium</taxon>
    </lineage>
</organism>
<dbReference type="RefSeq" id="WP_103235188.1">
    <property type="nucleotide sequence ID" value="NZ_PPEG02000004.1"/>
</dbReference>
<dbReference type="EMBL" id="PPEG02000004">
    <property type="protein sequence ID" value="PWN61704.1"/>
    <property type="molecule type" value="Genomic_DNA"/>
</dbReference>
<dbReference type="Proteomes" id="UP000236413">
    <property type="component" value="Unassembled WGS sequence"/>
</dbReference>
<dbReference type="AlphaFoldDB" id="A0A316WJW8"/>
<dbReference type="Pfam" id="PF08378">
    <property type="entry name" value="NERD"/>
    <property type="match status" value="1"/>
</dbReference>
<sequence>MSIDPKIKQELQDNLDSLLKYRKSRRTQEEIIEDIYMLLNNIKKDTFLPFVLQMMNAIQFRDSLDAFKNLKSPLQQFAYLIDLFFSKHHTETEDAPDEKEWNKLTELLDEVEMNYFGEIGFFDENTGDLQLDKITVSLKSFFDYYANGQLSFDEQTIYRIRTNFSRFDDVIFAEYGFETEDIIKFSLSVNIILQEKANSCFFYHQHPEKWQELTSTFVNKGLVDPKDWAVQPELNDLFEFMTRPGYIFILKKENLRSIELPDERISNLIKFLIYDDSTIKDHTIYYDNKRQYFDTPLIALSNNEFLFPNGKFLLEAFYNRISSKLAELKKEKYTQFKNKMLEKKCLEIFKHLFKEDARIFTSFYFDKTTKAEQDLAIFYKGTFLIIEIKDFKFRAPLRNPLKAFDKIRSDFKNGVQKAYDQCKRLESKIEEGKEFKIYDLKTSKELFEIRPEKIKSFYSIIITQHKYGGIQTNLEELLEKEHSDLYPWSICVDDLEIFLLTLLKIRKESAEKVFFDYLDYREAFHERLVCSDELEMCGLFLTSALMFKKLASQEEMITTNIKMSDIFDAHYFNGLGFDNEINVDQKRKTGLRDYAKNFNFDIVSGDDLQL</sequence>
<accession>A0A316WJW8</accession>
<feature type="domain" description="NERD" evidence="1">
    <location>
        <begin position="341"/>
        <end position="436"/>
    </location>
</feature>
<evidence type="ECO:0000259" key="1">
    <source>
        <dbReference type="Pfam" id="PF08378"/>
    </source>
</evidence>
<gene>
    <name evidence="2" type="ORF">C1634_010520</name>
</gene>
<name>A0A316WJW8_9FLAO</name>
<dbReference type="InterPro" id="IPR011528">
    <property type="entry name" value="NERD"/>
</dbReference>
<comment type="caution">
    <text evidence="2">The sequence shown here is derived from an EMBL/GenBank/DDBJ whole genome shotgun (WGS) entry which is preliminary data.</text>
</comment>
<evidence type="ECO:0000313" key="3">
    <source>
        <dbReference type="Proteomes" id="UP000236413"/>
    </source>
</evidence>
<evidence type="ECO:0000313" key="2">
    <source>
        <dbReference type="EMBL" id="PWN61704.1"/>
    </source>
</evidence>
<protein>
    <submittedName>
        <fullName evidence="2">NERD domain-containing protein</fullName>
    </submittedName>
</protein>
<proteinExistence type="predicted"/>